<comment type="similarity">
    <text evidence="12">Belongs to the protein kinase superfamily. Ser/Thr protein kinase family. CDPK subfamily.</text>
</comment>
<dbReference type="InterPro" id="IPR018247">
    <property type="entry name" value="EF_Hand_1_Ca_BS"/>
</dbReference>
<keyword evidence="3" id="KW-0723">Serine/threonine-protein kinase</keyword>
<dbReference type="CDD" id="cd00051">
    <property type="entry name" value="EFh"/>
    <property type="match status" value="2"/>
</dbReference>
<dbReference type="GO" id="GO:0004674">
    <property type="term" value="F:protein serine/threonine kinase activity"/>
    <property type="evidence" value="ECO:0007669"/>
    <property type="project" value="UniProtKB-KW"/>
</dbReference>
<dbReference type="PROSITE" id="PS00107">
    <property type="entry name" value="PROTEIN_KINASE_ATP"/>
    <property type="match status" value="1"/>
</dbReference>
<dbReference type="GO" id="GO:0005524">
    <property type="term" value="F:ATP binding"/>
    <property type="evidence" value="ECO:0007669"/>
    <property type="project" value="UniProtKB-UniRule"/>
</dbReference>
<comment type="similarity">
    <text evidence="1">Belongs to the protein kinase superfamily. CAMK Ser/Thr protein kinase family. CaMK subfamily.</text>
</comment>
<feature type="domain" description="EF-hand" evidence="18">
    <location>
        <begin position="445"/>
        <end position="480"/>
    </location>
</feature>
<evidence type="ECO:0000256" key="1">
    <source>
        <dbReference type="ARBA" id="ARBA00005354"/>
    </source>
</evidence>
<name>A0A7N0UCV6_KALFE</name>
<dbReference type="EnsemblPlants" id="Kaladp0060s0379.1.v1.1">
    <property type="protein sequence ID" value="Kaladp0060s0379.1.v1.1"/>
    <property type="gene ID" value="Kaladp0060s0379.v1.1"/>
</dbReference>
<evidence type="ECO:0000256" key="2">
    <source>
        <dbReference type="ARBA" id="ARBA00012513"/>
    </source>
</evidence>
<keyword evidence="8 15" id="KW-0547">Nucleotide-binding</keyword>
<keyword evidence="11 15" id="KW-0067">ATP-binding</keyword>
<dbReference type="EC" id="2.7.11.1" evidence="2"/>
<evidence type="ECO:0000256" key="14">
    <source>
        <dbReference type="ARBA" id="ARBA00048679"/>
    </source>
</evidence>
<dbReference type="FunFam" id="1.10.238.10:FF:000001">
    <property type="entry name" value="Calmodulin 1"/>
    <property type="match status" value="1"/>
</dbReference>
<dbReference type="InterPro" id="IPR002048">
    <property type="entry name" value="EF_hand_dom"/>
</dbReference>
<dbReference type="InterPro" id="IPR000719">
    <property type="entry name" value="Prot_kinase_dom"/>
</dbReference>
<dbReference type="Gene3D" id="3.30.200.20">
    <property type="entry name" value="Phosphorylase Kinase, domain 1"/>
    <property type="match status" value="1"/>
</dbReference>
<evidence type="ECO:0000259" key="18">
    <source>
        <dbReference type="PROSITE" id="PS50222"/>
    </source>
</evidence>
<dbReference type="InterPro" id="IPR008271">
    <property type="entry name" value="Ser/Thr_kinase_AS"/>
</dbReference>
<dbReference type="Pfam" id="PF13499">
    <property type="entry name" value="EF-hand_7"/>
    <property type="match status" value="2"/>
</dbReference>
<evidence type="ECO:0000313" key="20">
    <source>
        <dbReference type="Proteomes" id="UP000594263"/>
    </source>
</evidence>
<keyword evidence="7" id="KW-0677">Repeat</keyword>
<accession>A0A7N0UCV6</accession>
<dbReference type="AlphaFoldDB" id="A0A7N0UCV6"/>
<comment type="catalytic activity">
    <reaction evidence="13">
        <text>L-threonyl-[protein] + ATP = O-phospho-L-threonyl-[protein] + ADP + H(+)</text>
        <dbReference type="Rhea" id="RHEA:46608"/>
        <dbReference type="Rhea" id="RHEA-COMP:11060"/>
        <dbReference type="Rhea" id="RHEA-COMP:11605"/>
        <dbReference type="ChEBI" id="CHEBI:15378"/>
        <dbReference type="ChEBI" id="CHEBI:30013"/>
        <dbReference type="ChEBI" id="CHEBI:30616"/>
        <dbReference type="ChEBI" id="CHEBI:61977"/>
        <dbReference type="ChEBI" id="CHEBI:456216"/>
        <dbReference type="EC" id="2.7.11.1"/>
    </reaction>
</comment>
<dbReference type="PANTHER" id="PTHR24349">
    <property type="entry name" value="SERINE/THREONINE-PROTEIN KINASE"/>
    <property type="match status" value="1"/>
</dbReference>
<dbReference type="FunFam" id="1.10.510.10:FF:000178">
    <property type="entry name" value="Calcium-dependent protein kinase 5"/>
    <property type="match status" value="1"/>
</dbReference>
<keyword evidence="10" id="KW-0106">Calcium</keyword>
<keyword evidence="5" id="KW-0808">Transferase</keyword>
<sequence>MSKNDRQVERPAVEPEELGFRFQIISPSKEVDPSRRNESSIESQKLDMQIQPARPNPQSILGKQLDDISLLYTFEERLGKGNSGITYRCIEKATGKPVACKSILKRKLLRKKDKASVKREIEVLQHLAGQPNVVEFKGAYEDSRSVHIVMELCEGGQLFDRITQQGHYSEKDAAVVFKQIINVVRVCHSKGVMHRDLKPENFLMSDKTERATLKAIDFGHSVFIEEGEIYKDLVGSVFYVAPEVLQGRYGKEIDVWSAGVILYVVLSGFPPFLAETDGGIFDAILNGKIDFESDPWPSISESAKNLVRRMLTRDPRKRITAAGVLEHPWITVDGEATDVPISISIVSRMKHFRSMNKFKQLILKVVAENLSVDDIAGLKAVFANMDSEMRGSITYEELKSGFAQLGYPVSEAEVQSLMKAADVSRDGTIDYNELIAATIQRQKLDSDEHLYKAFQRLDVDNSGFITRDELEAALKKYKMGEEASVREMINEADTDNDGKINYNELCALVRSGTLREGQQRLGSFRFSV</sequence>
<feature type="region of interest" description="Disordered" evidence="16">
    <location>
        <begin position="29"/>
        <end position="58"/>
    </location>
</feature>
<evidence type="ECO:0000256" key="6">
    <source>
        <dbReference type="ARBA" id="ARBA00022723"/>
    </source>
</evidence>
<dbReference type="InterPro" id="IPR017441">
    <property type="entry name" value="Protein_kinase_ATP_BS"/>
</dbReference>
<feature type="domain" description="EF-hand" evidence="18">
    <location>
        <begin position="409"/>
        <end position="444"/>
    </location>
</feature>
<dbReference type="GO" id="GO:0005509">
    <property type="term" value="F:calcium ion binding"/>
    <property type="evidence" value="ECO:0007669"/>
    <property type="project" value="InterPro"/>
</dbReference>
<feature type="binding site" evidence="15">
    <location>
        <position position="105"/>
    </location>
    <ligand>
        <name>ATP</name>
        <dbReference type="ChEBI" id="CHEBI:30616"/>
    </ligand>
</feature>
<dbReference type="SMART" id="SM00220">
    <property type="entry name" value="S_TKc"/>
    <property type="match status" value="1"/>
</dbReference>
<feature type="compositionally biased region" description="Basic and acidic residues" evidence="16">
    <location>
        <begin position="29"/>
        <end position="39"/>
    </location>
</feature>
<evidence type="ECO:0000256" key="3">
    <source>
        <dbReference type="ARBA" id="ARBA00022527"/>
    </source>
</evidence>
<evidence type="ECO:0000256" key="15">
    <source>
        <dbReference type="PROSITE-ProRule" id="PRU10141"/>
    </source>
</evidence>
<keyword evidence="20" id="KW-1185">Reference proteome</keyword>
<evidence type="ECO:0000259" key="17">
    <source>
        <dbReference type="PROSITE" id="PS50011"/>
    </source>
</evidence>
<protein>
    <recommendedName>
        <fullName evidence="2">non-specific serine/threonine protein kinase</fullName>
        <ecNumber evidence="2">2.7.11.1</ecNumber>
    </recommendedName>
</protein>
<reference evidence="19" key="1">
    <citation type="submission" date="2021-01" db="UniProtKB">
        <authorList>
            <consortium name="EnsemblPlants"/>
        </authorList>
    </citation>
    <scope>IDENTIFICATION</scope>
</reference>
<dbReference type="PROSITE" id="PS50011">
    <property type="entry name" value="PROTEIN_KINASE_DOM"/>
    <property type="match status" value="1"/>
</dbReference>
<dbReference type="Gene3D" id="1.10.510.10">
    <property type="entry name" value="Transferase(Phosphotransferase) domain 1"/>
    <property type="match status" value="1"/>
</dbReference>
<dbReference type="FunFam" id="3.30.200.20:FF:000004">
    <property type="entry name" value="Calcium-dependent protein kinase 1"/>
    <property type="match status" value="1"/>
</dbReference>
<keyword evidence="6" id="KW-0479">Metal-binding</keyword>
<dbReference type="Pfam" id="PF00069">
    <property type="entry name" value="Pkinase"/>
    <property type="match status" value="1"/>
</dbReference>
<dbReference type="SUPFAM" id="SSF56112">
    <property type="entry name" value="Protein kinase-like (PK-like)"/>
    <property type="match status" value="1"/>
</dbReference>
<dbReference type="Proteomes" id="UP000594263">
    <property type="component" value="Unplaced"/>
</dbReference>
<dbReference type="SMART" id="SM00054">
    <property type="entry name" value="EFh"/>
    <property type="match status" value="4"/>
</dbReference>
<dbReference type="Gene3D" id="1.10.238.10">
    <property type="entry name" value="EF-hand"/>
    <property type="match status" value="1"/>
</dbReference>
<evidence type="ECO:0000256" key="7">
    <source>
        <dbReference type="ARBA" id="ARBA00022737"/>
    </source>
</evidence>
<evidence type="ECO:0000256" key="4">
    <source>
        <dbReference type="ARBA" id="ARBA00022553"/>
    </source>
</evidence>
<dbReference type="PROSITE" id="PS00018">
    <property type="entry name" value="EF_HAND_1"/>
    <property type="match status" value="3"/>
</dbReference>
<evidence type="ECO:0000256" key="8">
    <source>
        <dbReference type="ARBA" id="ARBA00022741"/>
    </source>
</evidence>
<evidence type="ECO:0000256" key="9">
    <source>
        <dbReference type="ARBA" id="ARBA00022777"/>
    </source>
</evidence>
<evidence type="ECO:0000256" key="12">
    <source>
        <dbReference type="ARBA" id="ARBA00024334"/>
    </source>
</evidence>
<organism evidence="19 20">
    <name type="scientific">Kalanchoe fedtschenkoi</name>
    <name type="common">Lavender scallops</name>
    <name type="synonym">South American air plant</name>
    <dbReference type="NCBI Taxonomy" id="63787"/>
    <lineage>
        <taxon>Eukaryota</taxon>
        <taxon>Viridiplantae</taxon>
        <taxon>Streptophyta</taxon>
        <taxon>Embryophyta</taxon>
        <taxon>Tracheophyta</taxon>
        <taxon>Spermatophyta</taxon>
        <taxon>Magnoliopsida</taxon>
        <taxon>eudicotyledons</taxon>
        <taxon>Gunneridae</taxon>
        <taxon>Pentapetalae</taxon>
        <taxon>Saxifragales</taxon>
        <taxon>Crassulaceae</taxon>
        <taxon>Kalanchoe</taxon>
    </lineage>
</organism>
<evidence type="ECO:0000256" key="10">
    <source>
        <dbReference type="ARBA" id="ARBA00022837"/>
    </source>
</evidence>
<evidence type="ECO:0000256" key="5">
    <source>
        <dbReference type="ARBA" id="ARBA00022679"/>
    </source>
</evidence>
<feature type="domain" description="EF-hand" evidence="18">
    <location>
        <begin position="373"/>
        <end position="408"/>
    </location>
</feature>
<dbReference type="CDD" id="cd05117">
    <property type="entry name" value="STKc_CAMK"/>
    <property type="match status" value="1"/>
</dbReference>
<dbReference type="InterPro" id="IPR011009">
    <property type="entry name" value="Kinase-like_dom_sf"/>
</dbReference>
<dbReference type="InterPro" id="IPR050205">
    <property type="entry name" value="CDPK_Ser/Thr_kinases"/>
</dbReference>
<proteinExistence type="inferred from homology"/>
<dbReference type="Gramene" id="Kaladp0060s0379.1.v1.1">
    <property type="protein sequence ID" value="Kaladp0060s0379.1.v1.1"/>
    <property type="gene ID" value="Kaladp0060s0379.v1.1"/>
</dbReference>
<dbReference type="OMA" id="PEYERDT"/>
<keyword evidence="4" id="KW-0597">Phosphoprotein</keyword>
<dbReference type="SUPFAM" id="SSF47473">
    <property type="entry name" value="EF-hand"/>
    <property type="match status" value="1"/>
</dbReference>
<dbReference type="PROSITE" id="PS00108">
    <property type="entry name" value="PROTEIN_KINASE_ST"/>
    <property type="match status" value="1"/>
</dbReference>
<dbReference type="InterPro" id="IPR011992">
    <property type="entry name" value="EF-hand-dom_pair"/>
</dbReference>
<feature type="domain" description="Protein kinase" evidence="17">
    <location>
        <begin position="72"/>
        <end position="330"/>
    </location>
</feature>
<evidence type="ECO:0000256" key="11">
    <source>
        <dbReference type="ARBA" id="ARBA00022840"/>
    </source>
</evidence>
<comment type="catalytic activity">
    <reaction evidence="14">
        <text>L-seryl-[protein] + ATP = O-phospho-L-seryl-[protein] + ADP + H(+)</text>
        <dbReference type="Rhea" id="RHEA:17989"/>
        <dbReference type="Rhea" id="RHEA-COMP:9863"/>
        <dbReference type="Rhea" id="RHEA-COMP:11604"/>
        <dbReference type="ChEBI" id="CHEBI:15378"/>
        <dbReference type="ChEBI" id="CHEBI:29999"/>
        <dbReference type="ChEBI" id="CHEBI:30616"/>
        <dbReference type="ChEBI" id="CHEBI:83421"/>
        <dbReference type="ChEBI" id="CHEBI:456216"/>
        <dbReference type="EC" id="2.7.11.1"/>
    </reaction>
</comment>
<keyword evidence="9" id="KW-0418">Kinase</keyword>
<evidence type="ECO:0000256" key="16">
    <source>
        <dbReference type="SAM" id="MobiDB-lite"/>
    </source>
</evidence>
<evidence type="ECO:0000313" key="19">
    <source>
        <dbReference type="EnsemblPlants" id="Kaladp0060s0379.1.v1.1"/>
    </source>
</evidence>
<dbReference type="PROSITE" id="PS50222">
    <property type="entry name" value="EF_HAND_2"/>
    <property type="match status" value="4"/>
</dbReference>
<feature type="domain" description="EF-hand" evidence="18">
    <location>
        <begin position="481"/>
        <end position="515"/>
    </location>
</feature>
<evidence type="ECO:0000256" key="13">
    <source>
        <dbReference type="ARBA" id="ARBA00047899"/>
    </source>
</evidence>